<comment type="caution">
    <text evidence="1">The sequence shown here is derived from an EMBL/GenBank/DDBJ whole genome shotgun (WGS) entry which is preliminary data.</text>
</comment>
<dbReference type="AlphaFoldDB" id="A0AAV7UF19"/>
<sequence length="207" mass="24069">MATSVDVSQVLEKELTERERELEKLRSGPPEAPELRVKWEQLKSTLNKCWLQLHKHNKKAARKRWYLEGDKAGRMLAHLIKAEKVLGPMLIIRDQGGREVYTQQEINRVFLDHLRRVYTQPHTDIEEVDRQKYLHSLPIKALSEMNCENIGALIGKPEVLAAITALRTTKAPQNDGVLSEFYKTFLRIFAERLVEVYDEAYRTVHLP</sequence>
<reference evidence="1" key="1">
    <citation type="journal article" date="2022" name="bioRxiv">
        <title>Sequencing and chromosome-scale assembly of the giantPleurodeles waltlgenome.</title>
        <authorList>
            <person name="Brown T."/>
            <person name="Elewa A."/>
            <person name="Iarovenko S."/>
            <person name="Subramanian E."/>
            <person name="Araus A.J."/>
            <person name="Petzold A."/>
            <person name="Susuki M."/>
            <person name="Suzuki K.-i.T."/>
            <person name="Hayashi T."/>
            <person name="Toyoda A."/>
            <person name="Oliveira C."/>
            <person name="Osipova E."/>
            <person name="Leigh N.D."/>
            <person name="Simon A."/>
            <person name="Yun M.H."/>
        </authorList>
    </citation>
    <scope>NUCLEOTIDE SEQUENCE</scope>
    <source>
        <strain evidence="1">20211129_DDA</strain>
        <tissue evidence="1">Liver</tissue>
    </source>
</reference>
<evidence type="ECO:0000313" key="2">
    <source>
        <dbReference type="Proteomes" id="UP001066276"/>
    </source>
</evidence>
<name>A0AAV7UF19_PLEWA</name>
<proteinExistence type="predicted"/>
<organism evidence="1 2">
    <name type="scientific">Pleurodeles waltl</name>
    <name type="common">Iberian ribbed newt</name>
    <dbReference type="NCBI Taxonomy" id="8319"/>
    <lineage>
        <taxon>Eukaryota</taxon>
        <taxon>Metazoa</taxon>
        <taxon>Chordata</taxon>
        <taxon>Craniata</taxon>
        <taxon>Vertebrata</taxon>
        <taxon>Euteleostomi</taxon>
        <taxon>Amphibia</taxon>
        <taxon>Batrachia</taxon>
        <taxon>Caudata</taxon>
        <taxon>Salamandroidea</taxon>
        <taxon>Salamandridae</taxon>
        <taxon>Pleurodelinae</taxon>
        <taxon>Pleurodeles</taxon>
    </lineage>
</organism>
<dbReference type="Proteomes" id="UP001066276">
    <property type="component" value="Chromosome 3_1"/>
</dbReference>
<protein>
    <submittedName>
        <fullName evidence="1">Uncharacterized protein</fullName>
    </submittedName>
</protein>
<accession>A0AAV7UF19</accession>
<gene>
    <name evidence="1" type="ORF">NDU88_003910</name>
</gene>
<dbReference type="EMBL" id="JANPWB010000005">
    <property type="protein sequence ID" value="KAJ1187131.1"/>
    <property type="molecule type" value="Genomic_DNA"/>
</dbReference>
<keyword evidence="2" id="KW-1185">Reference proteome</keyword>
<evidence type="ECO:0000313" key="1">
    <source>
        <dbReference type="EMBL" id="KAJ1187131.1"/>
    </source>
</evidence>